<gene>
    <name evidence="7" type="ordered locus">Swol_0633</name>
</gene>
<keyword evidence="2 7" id="KW-0560">Oxidoreductase</keyword>
<keyword evidence="5" id="KW-0472">Membrane</keyword>
<evidence type="ECO:0000256" key="4">
    <source>
        <dbReference type="PIRNR" id="PIRNR000124"/>
    </source>
</evidence>
<dbReference type="SUPFAM" id="SSF52413">
    <property type="entry name" value="UDP-glucose/GDP-mannose dehydrogenase C-terminal domain"/>
    <property type="match status" value="1"/>
</dbReference>
<accession>Q0AZ93</accession>
<evidence type="ECO:0000256" key="2">
    <source>
        <dbReference type="ARBA" id="ARBA00023002"/>
    </source>
</evidence>
<keyword evidence="5" id="KW-1133">Transmembrane helix</keyword>
<evidence type="ECO:0000259" key="6">
    <source>
        <dbReference type="SMART" id="SM00984"/>
    </source>
</evidence>
<feature type="domain" description="UDP-glucose/GDP-mannose dehydrogenase C-terminal" evidence="6">
    <location>
        <begin position="326"/>
        <end position="419"/>
    </location>
</feature>
<dbReference type="GO" id="GO:0003979">
    <property type="term" value="F:UDP-glucose 6-dehydrogenase activity"/>
    <property type="evidence" value="ECO:0007669"/>
    <property type="project" value="UniProtKB-EC"/>
</dbReference>
<dbReference type="STRING" id="335541.Swol_0633"/>
<dbReference type="InterPro" id="IPR001732">
    <property type="entry name" value="UDP-Glc/GDP-Man_DH_N"/>
</dbReference>
<dbReference type="PANTHER" id="PTHR43491">
    <property type="entry name" value="UDP-N-ACETYL-D-MANNOSAMINE DEHYDROGENASE"/>
    <property type="match status" value="1"/>
</dbReference>
<dbReference type="eggNOG" id="COG0677">
    <property type="taxonomic scope" value="Bacteria"/>
</dbReference>
<dbReference type="NCBIfam" id="TIGR03026">
    <property type="entry name" value="NDP-sugDHase"/>
    <property type="match status" value="1"/>
</dbReference>
<dbReference type="Pfam" id="PF03720">
    <property type="entry name" value="UDPG_MGDP_dh_C"/>
    <property type="match status" value="1"/>
</dbReference>
<feature type="transmembrane region" description="Helical" evidence="5">
    <location>
        <begin position="23"/>
        <end position="44"/>
    </location>
</feature>
<keyword evidence="5" id="KW-0812">Transmembrane</keyword>
<dbReference type="InterPro" id="IPR008927">
    <property type="entry name" value="6-PGluconate_DH-like_C_sf"/>
</dbReference>
<dbReference type="GO" id="GO:0016628">
    <property type="term" value="F:oxidoreductase activity, acting on the CH-CH group of donors, NAD or NADP as acceptor"/>
    <property type="evidence" value="ECO:0007669"/>
    <property type="project" value="InterPro"/>
</dbReference>
<dbReference type="PIRSF" id="PIRSF000124">
    <property type="entry name" value="UDPglc_GDPman_dh"/>
    <property type="match status" value="1"/>
</dbReference>
<evidence type="ECO:0000256" key="3">
    <source>
        <dbReference type="ARBA" id="ARBA00023027"/>
    </source>
</evidence>
<dbReference type="GO" id="GO:0051287">
    <property type="term" value="F:NAD binding"/>
    <property type="evidence" value="ECO:0007669"/>
    <property type="project" value="InterPro"/>
</dbReference>
<dbReference type="InterPro" id="IPR028359">
    <property type="entry name" value="UDP_ManNAc/GlcNAc_DH"/>
</dbReference>
<dbReference type="SUPFAM" id="SSF48179">
    <property type="entry name" value="6-phosphogluconate dehydrogenase C-terminal domain-like"/>
    <property type="match status" value="1"/>
</dbReference>
<dbReference type="InterPro" id="IPR017476">
    <property type="entry name" value="UDP-Glc/GDP-Man"/>
</dbReference>
<evidence type="ECO:0000313" key="7">
    <source>
        <dbReference type="EMBL" id="ABI67961.1"/>
    </source>
</evidence>
<dbReference type="SMART" id="SM00984">
    <property type="entry name" value="UDPG_MGDP_dh_C"/>
    <property type="match status" value="1"/>
</dbReference>
<sequence>MNKLYGKMRFCFYRQERRDVKQVIVMGLGYIGLPTAVILAANGYRVMGVDRDIKLLQELEQGKIHIEEPNLNLLFQQVRSEKKLRFSPQPENADIFIIAVPTPAREDKSCDMTNVLQAVESILPQLQTNNLLIIESTIPPLSCEEIIKPLLEEAGHKVGENLFLAFCPERVLPGDIVRELLVNNRVIGGFTRQCAQEAANFYSSFLQGEISLSDLKTAEMTKLLENTFRDVNIALVNEMTRICSHLGIDVLEVIRLANKHPRVKLLQPGPGVGGHCLAVDPYFIVEKAPSLTPLIKTAREVNASMPAFIVEKAKNLVADMDKPHIAVFGLSYKGNIGDLRESPAWEIVKSLRQEGYSIKVFDPHVTSVFGENSAPAAVKDADLILILTEHDEFRHLDYDELAAGMRTPLVFDTRNIIPARANPFSLIRLYHLGNI</sequence>
<name>Q0AZ93_SYNWW</name>
<dbReference type="HOGENOM" id="CLU_023810_3_2_9"/>
<dbReference type="InterPro" id="IPR014026">
    <property type="entry name" value="UDP-Glc/GDP-Man_DH_dimer"/>
</dbReference>
<dbReference type="Proteomes" id="UP000001968">
    <property type="component" value="Chromosome"/>
</dbReference>
<dbReference type="PANTHER" id="PTHR43491:SF2">
    <property type="entry name" value="UDP-N-ACETYL-D-MANNOSAMINE DEHYDROGENASE"/>
    <property type="match status" value="1"/>
</dbReference>
<dbReference type="EMBL" id="CP000448">
    <property type="protein sequence ID" value="ABI67961.1"/>
    <property type="molecule type" value="Genomic_DNA"/>
</dbReference>
<comment type="similarity">
    <text evidence="1 4">Belongs to the UDP-glucose/GDP-mannose dehydrogenase family.</text>
</comment>
<keyword evidence="8" id="KW-1185">Reference proteome</keyword>
<reference evidence="8" key="1">
    <citation type="journal article" date="2010" name="Environ. Microbiol.">
        <title>The genome of Syntrophomonas wolfei: new insights into syntrophic metabolism and biohydrogen production.</title>
        <authorList>
            <person name="Sieber J.R."/>
            <person name="Sims D.R."/>
            <person name="Han C."/>
            <person name="Kim E."/>
            <person name="Lykidis A."/>
            <person name="Lapidus A.L."/>
            <person name="McDonnald E."/>
            <person name="Rohlin L."/>
            <person name="Culley D.E."/>
            <person name="Gunsalus R."/>
            <person name="McInerney M.J."/>
        </authorList>
    </citation>
    <scope>NUCLEOTIDE SEQUENCE [LARGE SCALE GENOMIC DNA]</scope>
    <source>
        <strain evidence="8">DSM 2245B / Goettingen</strain>
    </source>
</reference>
<dbReference type="GO" id="GO:0000271">
    <property type="term" value="P:polysaccharide biosynthetic process"/>
    <property type="evidence" value="ECO:0007669"/>
    <property type="project" value="InterPro"/>
</dbReference>
<dbReference type="SUPFAM" id="SSF51735">
    <property type="entry name" value="NAD(P)-binding Rossmann-fold domains"/>
    <property type="match status" value="1"/>
</dbReference>
<keyword evidence="3" id="KW-0520">NAD</keyword>
<dbReference type="Pfam" id="PF00984">
    <property type="entry name" value="UDPG_MGDP_dh"/>
    <property type="match status" value="1"/>
</dbReference>
<dbReference type="PIRSF" id="PIRSF500136">
    <property type="entry name" value="UDP_ManNAc_DH"/>
    <property type="match status" value="1"/>
</dbReference>
<dbReference type="InterPro" id="IPR036220">
    <property type="entry name" value="UDP-Glc/GDP-Man_DH_C_sf"/>
</dbReference>
<organism evidence="7 8">
    <name type="scientific">Syntrophomonas wolfei subsp. wolfei (strain DSM 2245B / Goettingen)</name>
    <dbReference type="NCBI Taxonomy" id="335541"/>
    <lineage>
        <taxon>Bacteria</taxon>
        <taxon>Bacillati</taxon>
        <taxon>Bacillota</taxon>
        <taxon>Clostridia</taxon>
        <taxon>Eubacteriales</taxon>
        <taxon>Syntrophomonadaceae</taxon>
        <taxon>Syntrophomonas</taxon>
    </lineage>
</organism>
<evidence type="ECO:0000256" key="1">
    <source>
        <dbReference type="ARBA" id="ARBA00006601"/>
    </source>
</evidence>
<evidence type="ECO:0000256" key="5">
    <source>
        <dbReference type="SAM" id="Phobius"/>
    </source>
</evidence>
<dbReference type="InterPro" id="IPR036291">
    <property type="entry name" value="NAD(P)-bd_dom_sf"/>
</dbReference>
<evidence type="ECO:0000313" key="8">
    <source>
        <dbReference type="Proteomes" id="UP000001968"/>
    </source>
</evidence>
<dbReference type="Gene3D" id="3.40.50.720">
    <property type="entry name" value="NAD(P)-binding Rossmann-like Domain"/>
    <property type="match status" value="2"/>
</dbReference>
<dbReference type="Pfam" id="PF03721">
    <property type="entry name" value="UDPG_MGDP_dh_N"/>
    <property type="match status" value="1"/>
</dbReference>
<dbReference type="EC" id="1.1.1.22" evidence="7"/>
<dbReference type="KEGG" id="swo:Swol_0633"/>
<dbReference type="InterPro" id="IPR014027">
    <property type="entry name" value="UDP-Glc/GDP-Man_DH_C"/>
</dbReference>
<proteinExistence type="inferred from homology"/>
<protein>
    <submittedName>
        <fullName evidence="7">UDP-glucose 6-dehydrogenase</fullName>
        <ecNumber evidence="7">1.1.1.22</ecNumber>
    </submittedName>
</protein>
<dbReference type="AlphaFoldDB" id="Q0AZ93"/>